<accession>A0A1F7UQC0</accession>
<evidence type="ECO:0000256" key="8">
    <source>
        <dbReference type="ARBA" id="ARBA00022827"/>
    </source>
</evidence>
<evidence type="ECO:0000313" key="19">
    <source>
        <dbReference type="Proteomes" id="UP000176897"/>
    </source>
</evidence>
<dbReference type="NCBIfam" id="NF010478">
    <property type="entry name" value="PRK13903.1"/>
    <property type="match status" value="1"/>
</dbReference>
<dbReference type="InterPro" id="IPR011601">
    <property type="entry name" value="MurB_C"/>
</dbReference>
<dbReference type="GO" id="GO:0009252">
    <property type="term" value="P:peptidoglycan biosynthetic process"/>
    <property type="evidence" value="ECO:0007669"/>
    <property type="project" value="UniProtKB-UniRule"/>
</dbReference>
<dbReference type="EC" id="1.3.1.98" evidence="16"/>
<dbReference type="SUPFAM" id="SSF56176">
    <property type="entry name" value="FAD-binding/transporter-associated domain-like"/>
    <property type="match status" value="1"/>
</dbReference>
<keyword evidence="9 16" id="KW-0521">NADP</keyword>
<evidence type="ECO:0000256" key="10">
    <source>
        <dbReference type="ARBA" id="ARBA00022960"/>
    </source>
</evidence>
<keyword evidence="11 16" id="KW-0573">Peptidoglycan synthesis</keyword>
<dbReference type="InterPro" id="IPR036318">
    <property type="entry name" value="FAD-bd_PCMH-like_sf"/>
</dbReference>
<name>A0A1F7UQC0_9BACT</name>
<dbReference type="NCBIfam" id="TIGR00179">
    <property type="entry name" value="murB"/>
    <property type="match status" value="1"/>
</dbReference>
<keyword evidence="6 16" id="KW-0132">Cell division</keyword>
<comment type="subcellular location">
    <subcellularLocation>
        <location evidence="3 16">Cytoplasm</location>
    </subcellularLocation>
</comment>
<dbReference type="InterPro" id="IPR036635">
    <property type="entry name" value="MurB_C_sf"/>
</dbReference>
<evidence type="ECO:0000256" key="15">
    <source>
        <dbReference type="ARBA" id="ARBA00048914"/>
    </source>
</evidence>
<dbReference type="GO" id="GO:0071949">
    <property type="term" value="F:FAD binding"/>
    <property type="evidence" value="ECO:0007669"/>
    <property type="project" value="InterPro"/>
</dbReference>
<comment type="function">
    <text evidence="2 16">Cell wall formation.</text>
</comment>
<dbReference type="STRING" id="1802401.A3B21_00605"/>
<dbReference type="UniPathway" id="UPA00219"/>
<dbReference type="InterPro" id="IPR003170">
    <property type="entry name" value="MurB"/>
</dbReference>
<dbReference type="InterPro" id="IPR016166">
    <property type="entry name" value="FAD-bd_PCMH"/>
</dbReference>
<evidence type="ECO:0000256" key="7">
    <source>
        <dbReference type="ARBA" id="ARBA00022630"/>
    </source>
</evidence>
<evidence type="ECO:0000256" key="12">
    <source>
        <dbReference type="ARBA" id="ARBA00023002"/>
    </source>
</evidence>
<dbReference type="EMBL" id="MGEJ01000022">
    <property type="protein sequence ID" value="OGL79877.1"/>
    <property type="molecule type" value="Genomic_DNA"/>
</dbReference>
<dbReference type="InterPro" id="IPR016169">
    <property type="entry name" value="FAD-bd_PCMH_sub2"/>
</dbReference>
<evidence type="ECO:0000256" key="6">
    <source>
        <dbReference type="ARBA" id="ARBA00022618"/>
    </source>
</evidence>
<evidence type="ECO:0000313" key="18">
    <source>
        <dbReference type="EMBL" id="OGL79877.1"/>
    </source>
</evidence>
<dbReference type="Gene3D" id="3.30.465.10">
    <property type="match status" value="1"/>
</dbReference>
<dbReference type="Pfam" id="PF01565">
    <property type="entry name" value="FAD_binding_4"/>
    <property type="match status" value="1"/>
</dbReference>
<dbReference type="GO" id="GO:0071555">
    <property type="term" value="P:cell wall organization"/>
    <property type="evidence" value="ECO:0007669"/>
    <property type="project" value="UniProtKB-KW"/>
</dbReference>
<comment type="pathway">
    <text evidence="4 16">Cell wall biogenesis; peptidoglycan biosynthesis.</text>
</comment>
<evidence type="ECO:0000256" key="5">
    <source>
        <dbReference type="ARBA" id="ARBA00022490"/>
    </source>
</evidence>
<dbReference type="Proteomes" id="UP000176897">
    <property type="component" value="Unassembled WGS sequence"/>
</dbReference>
<keyword evidence="14 16" id="KW-0961">Cell wall biogenesis/degradation</keyword>
<dbReference type="InterPro" id="IPR006094">
    <property type="entry name" value="Oxid_FAD_bind_N"/>
</dbReference>
<comment type="caution">
    <text evidence="18">The sequence shown here is derived from an EMBL/GenBank/DDBJ whole genome shotgun (WGS) entry which is preliminary data.</text>
</comment>
<evidence type="ECO:0000256" key="9">
    <source>
        <dbReference type="ARBA" id="ARBA00022857"/>
    </source>
</evidence>
<keyword evidence="7 16" id="KW-0285">Flavoprotein</keyword>
<evidence type="ECO:0000256" key="14">
    <source>
        <dbReference type="ARBA" id="ARBA00023316"/>
    </source>
</evidence>
<dbReference type="GO" id="GO:0008360">
    <property type="term" value="P:regulation of cell shape"/>
    <property type="evidence" value="ECO:0007669"/>
    <property type="project" value="UniProtKB-KW"/>
</dbReference>
<keyword evidence="8 16" id="KW-0274">FAD</keyword>
<dbReference type="PANTHER" id="PTHR21071">
    <property type="entry name" value="UDP-N-ACETYLENOLPYRUVOYLGLUCOSAMINE REDUCTASE"/>
    <property type="match status" value="1"/>
</dbReference>
<reference evidence="18 19" key="1">
    <citation type="journal article" date="2016" name="Nat. Commun.">
        <title>Thousands of microbial genomes shed light on interconnected biogeochemical processes in an aquifer system.</title>
        <authorList>
            <person name="Anantharaman K."/>
            <person name="Brown C.T."/>
            <person name="Hug L.A."/>
            <person name="Sharon I."/>
            <person name="Castelle C.J."/>
            <person name="Probst A.J."/>
            <person name="Thomas B.C."/>
            <person name="Singh A."/>
            <person name="Wilkins M.J."/>
            <person name="Karaoz U."/>
            <person name="Brodie E.L."/>
            <person name="Williams K.H."/>
            <person name="Hubbard S.S."/>
            <person name="Banfield J.F."/>
        </authorList>
    </citation>
    <scope>NUCLEOTIDE SEQUENCE [LARGE SCALE GENOMIC DNA]</scope>
</reference>
<dbReference type="AlphaFoldDB" id="A0A1F7UQC0"/>
<feature type="active site" evidence="16">
    <location>
        <position position="173"/>
    </location>
</feature>
<dbReference type="HAMAP" id="MF_00037">
    <property type="entry name" value="MurB"/>
    <property type="match status" value="1"/>
</dbReference>
<evidence type="ECO:0000256" key="16">
    <source>
        <dbReference type="HAMAP-Rule" id="MF_00037"/>
    </source>
</evidence>
<gene>
    <name evidence="16" type="primary">murB</name>
    <name evidence="18" type="ORF">A3B21_00605</name>
</gene>
<evidence type="ECO:0000256" key="11">
    <source>
        <dbReference type="ARBA" id="ARBA00022984"/>
    </source>
</evidence>
<keyword evidence="5 16" id="KW-0963">Cytoplasm</keyword>
<organism evidence="18 19">
    <name type="scientific">Candidatus Uhrbacteria bacterium RIFCSPLOWO2_01_FULL_47_24</name>
    <dbReference type="NCBI Taxonomy" id="1802401"/>
    <lineage>
        <taxon>Bacteria</taxon>
        <taxon>Candidatus Uhriibacteriota</taxon>
    </lineage>
</organism>
<evidence type="ECO:0000256" key="4">
    <source>
        <dbReference type="ARBA" id="ARBA00004752"/>
    </source>
</evidence>
<keyword evidence="10 16" id="KW-0133">Cell shape</keyword>
<evidence type="ECO:0000259" key="17">
    <source>
        <dbReference type="PROSITE" id="PS51387"/>
    </source>
</evidence>
<proteinExistence type="inferred from homology"/>
<evidence type="ECO:0000256" key="13">
    <source>
        <dbReference type="ARBA" id="ARBA00023306"/>
    </source>
</evidence>
<comment type="cofactor">
    <cofactor evidence="1 16">
        <name>FAD</name>
        <dbReference type="ChEBI" id="CHEBI:57692"/>
    </cofactor>
</comment>
<keyword evidence="12 16" id="KW-0560">Oxidoreductase</keyword>
<dbReference type="SUPFAM" id="SSF56194">
    <property type="entry name" value="Uridine diphospho-N-Acetylenolpyruvylglucosamine reductase, MurB, C-terminal domain"/>
    <property type="match status" value="1"/>
</dbReference>
<comment type="similarity">
    <text evidence="16">Belongs to the MurB family.</text>
</comment>
<dbReference type="PANTHER" id="PTHR21071:SF4">
    <property type="entry name" value="UDP-N-ACETYLENOLPYRUVOYLGLUCOSAMINE REDUCTASE"/>
    <property type="match status" value="1"/>
</dbReference>
<comment type="catalytic activity">
    <reaction evidence="15 16">
        <text>UDP-N-acetyl-alpha-D-muramate + NADP(+) = UDP-N-acetyl-3-O-(1-carboxyvinyl)-alpha-D-glucosamine + NADPH + H(+)</text>
        <dbReference type="Rhea" id="RHEA:12248"/>
        <dbReference type="ChEBI" id="CHEBI:15378"/>
        <dbReference type="ChEBI" id="CHEBI:57783"/>
        <dbReference type="ChEBI" id="CHEBI:58349"/>
        <dbReference type="ChEBI" id="CHEBI:68483"/>
        <dbReference type="ChEBI" id="CHEBI:70757"/>
        <dbReference type="EC" id="1.3.1.98"/>
    </reaction>
</comment>
<dbReference type="GO" id="GO:0051301">
    <property type="term" value="P:cell division"/>
    <property type="evidence" value="ECO:0007669"/>
    <property type="project" value="UniProtKB-KW"/>
</dbReference>
<dbReference type="InterPro" id="IPR016167">
    <property type="entry name" value="FAD-bd_PCMH_sub1"/>
</dbReference>
<dbReference type="GO" id="GO:0008762">
    <property type="term" value="F:UDP-N-acetylmuramate dehydrogenase activity"/>
    <property type="evidence" value="ECO:0007669"/>
    <property type="project" value="UniProtKB-UniRule"/>
</dbReference>
<dbReference type="Gene3D" id="3.90.78.10">
    <property type="entry name" value="UDP-N-acetylenolpyruvoylglucosamine reductase, C-terminal domain"/>
    <property type="match status" value="1"/>
</dbReference>
<evidence type="ECO:0000256" key="3">
    <source>
        <dbReference type="ARBA" id="ARBA00004496"/>
    </source>
</evidence>
<dbReference type="NCBIfam" id="NF000755">
    <property type="entry name" value="PRK00046.1"/>
    <property type="match status" value="1"/>
</dbReference>
<dbReference type="GO" id="GO:0005829">
    <property type="term" value="C:cytosol"/>
    <property type="evidence" value="ECO:0007669"/>
    <property type="project" value="TreeGrafter"/>
</dbReference>
<evidence type="ECO:0000256" key="1">
    <source>
        <dbReference type="ARBA" id="ARBA00001974"/>
    </source>
</evidence>
<keyword evidence="13 16" id="KW-0131">Cell cycle</keyword>
<feature type="active site" description="Proton donor" evidence="16">
    <location>
        <position position="248"/>
    </location>
</feature>
<dbReference type="Pfam" id="PF02873">
    <property type="entry name" value="MurB_C"/>
    <property type="match status" value="1"/>
</dbReference>
<feature type="domain" description="FAD-binding PCMH-type" evidence="17">
    <location>
        <begin position="25"/>
        <end position="196"/>
    </location>
</feature>
<sequence length="354" mass="39304">MHEELKKLIPEVKENEILAPYTTFKIGGPARYFFVAHTSDDVVKAVQAAKEYEIPFFVLGGASNILVSDKGFDGLVIVNKIQGFTAYAEGNRIFVTVGAGESWDETVARCVSQNWSGIECLSGIPGTVGATPVQNIGAYGQSVDAVIKEVRAIDSRTWTEAIFDREACQFGYRTSMFKKNSGHFIITQVTFALTPGGRPTLSYHDLKNYFTERPAPTLLEIRQAVIEIRARKGYVIMPGYESYQTAGSFFMNPIITQEQFQKLKPLIKECPDPWYWPLPDERVKVSAACLLQSAGFHKGYRKGNTGISLKHSLSLVNFGGASAQEVMAFAEEIKKRVQEKFGIALEEEVELVGF</sequence>
<evidence type="ECO:0000256" key="2">
    <source>
        <dbReference type="ARBA" id="ARBA00003921"/>
    </source>
</evidence>
<feature type="active site" evidence="16">
    <location>
        <position position="348"/>
    </location>
</feature>
<protein>
    <recommendedName>
        <fullName evidence="16">UDP-N-acetylenolpyruvoylglucosamine reductase</fullName>
        <ecNumber evidence="16">1.3.1.98</ecNumber>
    </recommendedName>
    <alternativeName>
        <fullName evidence="16">UDP-N-acetylmuramate dehydrogenase</fullName>
    </alternativeName>
</protein>
<dbReference type="PROSITE" id="PS51387">
    <property type="entry name" value="FAD_PCMH"/>
    <property type="match status" value="1"/>
</dbReference>
<dbReference type="Gene3D" id="3.30.43.10">
    <property type="entry name" value="Uridine Diphospho-n-acetylenolpyruvylglucosamine Reductase, domain 2"/>
    <property type="match status" value="1"/>
</dbReference>